<feature type="region of interest" description="Disordered" evidence="14">
    <location>
        <begin position="1"/>
        <end position="21"/>
    </location>
</feature>
<evidence type="ECO:0000313" key="16">
    <source>
        <dbReference type="EMBL" id="PFH32423.1"/>
    </source>
</evidence>
<dbReference type="OrthoDB" id="7848332at2759"/>
<evidence type="ECO:0000256" key="10">
    <source>
        <dbReference type="ARBA" id="ARBA00023163"/>
    </source>
</evidence>
<keyword evidence="5 13" id="KW-0489">Methyltransferase</keyword>
<evidence type="ECO:0000256" key="5">
    <source>
        <dbReference type="ARBA" id="ARBA00022603"/>
    </source>
</evidence>
<evidence type="ECO:0000256" key="2">
    <source>
        <dbReference type="ARBA" id="ARBA00004496"/>
    </source>
</evidence>
<evidence type="ECO:0000256" key="9">
    <source>
        <dbReference type="ARBA" id="ARBA00023015"/>
    </source>
</evidence>
<keyword evidence="7 13" id="KW-0949">S-adenosyl-L-methionine</keyword>
<protein>
    <recommendedName>
        <fullName evidence="3">type I protein arginine methyltransferase</fullName>
        <ecNumber evidence="3">2.1.1.319</ecNumber>
    </recommendedName>
</protein>
<comment type="catalytic activity">
    <reaction evidence="12">
        <text>L-arginyl-[protein] + 2 S-adenosyl-L-methionine = N(omega),N(omega)-dimethyl-L-arginyl-[protein] + 2 S-adenosyl-L-homocysteine + 2 H(+)</text>
        <dbReference type="Rhea" id="RHEA:48096"/>
        <dbReference type="Rhea" id="RHEA-COMP:10532"/>
        <dbReference type="Rhea" id="RHEA-COMP:11991"/>
        <dbReference type="ChEBI" id="CHEBI:15378"/>
        <dbReference type="ChEBI" id="CHEBI:29965"/>
        <dbReference type="ChEBI" id="CHEBI:57856"/>
        <dbReference type="ChEBI" id="CHEBI:59789"/>
        <dbReference type="ChEBI" id="CHEBI:61897"/>
        <dbReference type="EC" id="2.1.1.319"/>
    </reaction>
</comment>
<dbReference type="Gene3D" id="3.40.50.150">
    <property type="entry name" value="Vaccinia Virus protein VP39"/>
    <property type="match status" value="1"/>
</dbReference>
<dbReference type="GeneID" id="40306802"/>
<dbReference type="GO" id="GO:0032259">
    <property type="term" value="P:methylation"/>
    <property type="evidence" value="ECO:0007669"/>
    <property type="project" value="UniProtKB-KW"/>
</dbReference>
<dbReference type="VEuPathDB" id="ToxoDB:BESB_017410"/>
<organism evidence="16 17">
    <name type="scientific">Besnoitia besnoiti</name>
    <name type="common">Apicomplexan protozoan</name>
    <dbReference type="NCBI Taxonomy" id="94643"/>
    <lineage>
        <taxon>Eukaryota</taxon>
        <taxon>Sar</taxon>
        <taxon>Alveolata</taxon>
        <taxon>Apicomplexa</taxon>
        <taxon>Conoidasida</taxon>
        <taxon>Coccidia</taxon>
        <taxon>Eucoccidiorida</taxon>
        <taxon>Eimeriorina</taxon>
        <taxon>Sarcocystidae</taxon>
        <taxon>Besnoitia</taxon>
    </lineage>
</organism>
<dbReference type="GO" id="GO:0035242">
    <property type="term" value="F:protein-arginine omega-N asymmetric methyltransferase activity"/>
    <property type="evidence" value="ECO:0007669"/>
    <property type="project" value="UniProtKB-EC"/>
</dbReference>
<dbReference type="PROSITE" id="PS51678">
    <property type="entry name" value="SAM_MT_PRMT"/>
    <property type="match status" value="1"/>
</dbReference>
<keyword evidence="17" id="KW-1185">Reference proteome</keyword>
<feature type="region of interest" description="Disordered" evidence="14">
    <location>
        <begin position="119"/>
        <end position="140"/>
    </location>
</feature>
<evidence type="ECO:0000256" key="7">
    <source>
        <dbReference type="ARBA" id="ARBA00022691"/>
    </source>
</evidence>
<feature type="compositionally biased region" description="Basic and acidic residues" evidence="14">
    <location>
        <begin position="668"/>
        <end position="678"/>
    </location>
</feature>
<evidence type="ECO:0000256" key="6">
    <source>
        <dbReference type="ARBA" id="ARBA00022679"/>
    </source>
</evidence>
<evidence type="ECO:0000256" key="11">
    <source>
        <dbReference type="ARBA" id="ARBA00023242"/>
    </source>
</evidence>
<dbReference type="GO" id="GO:0035241">
    <property type="term" value="F:protein-arginine omega-N monomethyltransferase activity"/>
    <property type="evidence" value="ECO:0007669"/>
    <property type="project" value="UniProtKB-ARBA"/>
</dbReference>
<dbReference type="InterPro" id="IPR029063">
    <property type="entry name" value="SAM-dependent_MTases_sf"/>
</dbReference>
<dbReference type="EC" id="2.1.1.319" evidence="3"/>
<feature type="domain" description="Protein arginine N-methyltransferase" evidence="15">
    <location>
        <begin position="359"/>
        <end position="525"/>
    </location>
</feature>
<dbReference type="STRING" id="94643.A0A2A9M9S2"/>
<dbReference type="RefSeq" id="XP_029216432.1">
    <property type="nucleotide sequence ID" value="XM_029360456.1"/>
</dbReference>
<name>A0A2A9M9S2_BESBE</name>
<dbReference type="FunFam" id="3.40.50.150:FF:000052">
    <property type="entry name" value="Probable histone-arginine methyltransferase CARM1"/>
    <property type="match status" value="1"/>
</dbReference>
<evidence type="ECO:0000256" key="12">
    <source>
        <dbReference type="ARBA" id="ARBA00049086"/>
    </source>
</evidence>
<dbReference type="SUPFAM" id="SSF53335">
    <property type="entry name" value="S-adenosyl-L-methionine-dependent methyltransferases"/>
    <property type="match status" value="1"/>
</dbReference>
<dbReference type="GO" id="GO:0070611">
    <property type="term" value="F:histone H3R2 methyltransferase activity"/>
    <property type="evidence" value="ECO:0007669"/>
    <property type="project" value="TreeGrafter"/>
</dbReference>
<keyword evidence="4" id="KW-0963">Cytoplasm</keyword>
<keyword evidence="10" id="KW-0804">Transcription</keyword>
<evidence type="ECO:0000256" key="1">
    <source>
        <dbReference type="ARBA" id="ARBA00004123"/>
    </source>
</evidence>
<dbReference type="GO" id="GO:0005634">
    <property type="term" value="C:nucleus"/>
    <property type="evidence" value="ECO:0007669"/>
    <property type="project" value="UniProtKB-SubCell"/>
</dbReference>
<dbReference type="InterPro" id="IPR025799">
    <property type="entry name" value="Arg_MeTrfase"/>
</dbReference>
<dbReference type="PANTHER" id="PTHR11006">
    <property type="entry name" value="PROTEIN ARGININE N-METHYLTRANSFERASE"/>
    <property type="match status" value="1"/>
</dbReference>
<dbReference type="PANTHER" id="PTHR11006:SF10">
    <property type="entry name" value="HISTONE-ARGININE METHYLTRANSFERASE CARMER-RELATED"/>
    <property type="match status" value="1"/>
</dbReference>
<keyword evidence="9" id="KW-0805">Transcription regulation</keyword>
<dbReference type="Pfam" id="PF06325">
    <property type="entry name" value="PrmA"/>
    <property type="match status" value="1"/>
</dbReference>
<dbReference type="Gene3D" id="2.70.160.11">
    <property type="entry name" value="Hnrnp arginine n-methyltransferase1"/>
    <property type="match status" value="1"/>
</dbReference>
<evidence type="ECO:0000256" key="3">
    <source>
        <dbReference type="ARBA" id="ARBA00011925"/>
    </source>
</evidence>
<evidence type="ECO:0000256" key="13">
    <source>
        <dbReference type="PROSITE-ProRule" id="PRU01015"/>
    </source>
</evidence>
<dbReference type="Pfam" id="PF22528">
    <property type="entry name" value="PRMT_C"/>
    <property type="match status" value="1"/>
</dbReference>
<feature type="region of interest" description="Disordered" evidence="14">
    <location>
        <begin position="626"/>
        <end position="678"/>
    </location>
</feature>
<accession>A0A2A9M9S2</accession>
<evidence type="ECO:0000259" key="15">
    <source>
        <dbReference type="Pfam" id="PF22528"/>
    </source>
</evidence>
<keyword evidence="11" id="KW-0539">Nucleus</keyword>
<evidence type="ECO:0000313" key="17">
    <source>
        <dbReference type="Proteomes" id="UP000224006"/>
    </source>
</evidence>
<dbReference type="GO" id="GO:0005737">
    <property type="term" value="C:cytoplasm"/>
    <property type="evidence" value="ECO:0007669"/>
    <property type="project" value="UniProtKB-SubCell"/>
</dbReference>
<dbReference type="InterPro" id="IPR055135">
    <property type="entry name" value="PRMT_dom"/>
</dbReference>
<feature type="compositionally biased region" description="Polar residues" evidence="14">
    <location>
        <begin position="1"/>
        <end position="19"/>
    </location>
</feature>
<dbReference type="KEGG" id="bbes:BESB_017410"/>
<comment type="caution">
    <text evidence="16">The sequence shown here is derived from an EMBL/GenBank/DDBJ whole genome shotgun (WGS) entry which is preliminary data.</text>
</comment>
<keyword evidence="6 13" id="KW-0808">Transferase</keyword>
<gene>
    <name evidence="16" type="ORF">BESB_017410</name>
</gene>
<dbReference type="EMBL" id="NWUJ01000011">
    <property type="protein sequence ID" value="PFH32423.1"/>
    <property type="molecule type" value="Genomic_DNA"/>
</dbReference>
<comment type="subcellular location">
    <subcellularLocation>
        <location evidence="2">Cytoplasm</location>
    </subcellularLocation>
    <subcellularLocation>
        <location evidence="1">Nucleus</location>
    </subcellularLocation>
</comment>
<dbReference type="CDD" id="cd02440">
    <property type="entry name" value="AdoMet_MTases"/>
    <property type="match status" value="1"/>
</dbReference>
<proteinExistence type="predicted"/>
<evidence type="ECO:0000256" key="8">
    <source>
        <dbReference type="ARBA" id="ARBA00022853"/>
    </source>
</evidence>
<reference evidence="16 17" key="1">
    <citation type="submission" date="2017-09" db="EMBL/GenBank/DDBJ databases">
        <title>Genome sequencing of Besnoitia besnoiti strain Bb-Ger1.</title>
        <authorList>
            <person name="Schares G."/>
            <person name="Venepally P."/>
            <person name="Lorenzi H.A."/>
        </authorList>
    </citation>
    <scope>NUCLEOTIDE SEQUENCE [LARGE SCALE GENOMIC DNA]</scope>
    <source>
        <strain evidence="16 17">Bb-Ger1</strain>
    </source>
</reference>
<dbReference type="AlphaFoldDB" id="A0A2A9M9S2"/>
<evidence type="ECO:0000256" key="4">
    <source>
        <dbReference type="ARBA" id="ARBA00022490"/>
    </source>
</evidence>
<evidence type="ECO:0000256" key="14">
    <source>
        <dbReference type="SAM" id="MobiDB-lite"/>
    </source>
</evidence>
<sequence length="678" mass="73348">MSAPSTSSLGSPANNSGRDASSEDVGNLMSFHCSVISFESDTMQFVRGALSEALKNARAHGGRVYVDLFRSSVGGGRPAVSFVCPIGETRRQIPLAHVQPLSPKTLMCCPFSDGNSRFSFSSAPGPPDSQAADGAGNSLREAGGSSAFDSIFGLEFQDEAKANAFLAEWNRIHEAAPQVEKENGRASAVHTRPSQRPMGGHMGEMDASVVETYFQYYGKMTNQMNMLQDTMRTTTYQRAIVENRADFEGKVVMDVGAGSGILSFFAAQAGAKKVYAVEASNMAATLALLCRGNPALGSRIQIINKPLESIEEHEVPEKVDVLISEPIGTLLFNERMIETYLSARDRFLKPGGKMFPSKSSLFVAPFADYVLHTDMLNKCNFWKQTDFCGVDLSAAFEVAVVEQFRQPIVDYIDPALLLAPPQYKEFDFTTVPRQALEEIAIEFSFTVRSPTLVHGIAGWFDVWFEGSEKLVSFSTSPFSPPTHWFQTRVVLREPLAVNPGQPVSGRLLMRGNKQQSYFLDVSLALQDCSVSTTAKNVDLKDPDYRYYSNPAHSYFPSCQQTGYAAQPAAQASAPAPGSPSSSAAAEAFSASSSVTSSAASLFSWSEAVPIAASSSFADCEGARRHAPAESAEATAKKTFPSPPWDAEAAPPRQSDRAGRNPDAGIAEANREMRHFFGS</sequence>
<dbReference type="Proteomes" id="UP000224006">
    <property type="component" value="Chromosome X"/>
</dbReference>
<feature type="region of interest" description="Disordered" evidence="14">
    <location>
        <begin position="178"/>
        <end position="202"/>
    </location>
</feature>
<keyword evidence="8" id="KW-0156">Chromatin regulator</keyword>